<comment type="similarity">
    <text evidence="3">Belongs to the long-chain O-acyltransferase family.</text>
</comment>
<dbReference type="Gene3D" id="3.30.559.30">
    <property type="entry name" value="Nonribosomal peptide synthetase, condensation domain"/>
    <property type="match status" value="1"/>
</dbReference>
<dbReference type="RefSeq" id="WP_130101317.1">
    <property type="nucleotide sequence ID" value="NZ_SDWW01000006.1"/>
</dbReference>
<keyword evidence="14" id="KW-1185">Reference proteome</keyword>
<dbReference type="Proteomes" id="UP000293764">
    <property type="component" value="Unassembled WGS sequence"/>
</dbReference>
<name>A0A4Q5N2F1_9MICO</name>
<dbReference type="UniPathway" id="UPA00282"/>
<organism evidence="13 14">
    <name type="scientific">Pengzhenrongella frigida</name>
    <dbReference type="NCBI Taxonomy" id="1259133"/>
    <lineage>
        <taxon>Bacteria</taxon>
        <taxon>Bacillati</taxon>
        <taxon>Actinomycetota</taxon>
        <taxon>Actinomycetes</taxon>
        <taxon>Micrococcales</taxon>
        <taxon>Pengzhenrongella</taxon>
    </lineage>
</organism>
<dbReference type="GO" id="GO:0004144">
    <property type="term" value="F:diacylglycerol O-acyltransferase activity"/>
    <property type="evidence" value="ECO:0007669"/>
    <property type="project" value="UniProtKB-EC"/>
</dbReference>
<dbReference type="PANTHER" id="PTHR31650:SF1">
    <property type="entry name" value="WAX ESTER SYNTHASE_DIACYLGLYCEROL ACYLTRANSFERASE 4-RELATED"/>
    <property type="match status" value="1"/>
</dbReference>
<reference evidence="13 14" key="1">
    <citation type="submission" date="2019-01" db="EMBL/GenBank/DDBJ databases">
        <title>Novel species of Cellulomonas.</title>
        <authorList>
            <person name="Liu Q."/>
            <person name="Xin Y.-H."/>
        </authorList>
    </citation>
    <scope>NUCLEOTIDE SEQUENCE [LARGE SCALE GENOMIC DNA]</scope>
    <source>
        <strain evidence="13 14">HLT2-17</strain>
    </source>
</reference>
<comment type="pathway">
    <text evidence="1">Glycerolipid metabolism; triacylglycerol biosynthesis.</text>
</comment>
<evidence type="ECO:0000256" key="8">
    <source>
        <dbReference type="ARBA" id="ARBA00023098"/>
    </source>
</evidence>
<keyword evidence="8" id="KW-0443">Lipid metabolism</keyword>
<dbReference type="Pfam" id="PF03007">
    <property type="entry name" value="WS_DGAT_cat"/>
    <property type="match status" value="1"/>
</dbReference>
<dbReference type="InterPro" id="IPR045034">
    <property type="entry name" value="O-acyltransferase_WSD1-like"/>
</dbReference>
<keyword evidence="7" id="KW-0319">Glycerol metabolism</keyword>
<dbReference type="SUPFAM" id="SSF52777">
    <property type="entry name" value="CoA-dependent acyltransferases"/>
    <property type="match status" value="2"/>
</dbReference>
<dbReference type="Pfam" id="PF06974">
    <property type="entry name" value="WS_DGAT_C"/>
    <property type="match status" value="1"/>
</dbReference>
<evidence type="ECO:0000256" key="5">
    <source>
        <dbReference type="ARBA" id="ARBA00022516"/>
    </source>
</evidence>
<dbReference type="PANTHER" id="PTHR31650">
    <property type="entry name" value="O-ACYLTRANSFERASE (WSD1-LIKE) FAMILY PROTEIN"/>
    <property type="match status" value="1"/>
</dbReference>
<evidence type="ECO:0000256" key="3">
    <source>
        <dbReference type="ARBA" id="ARBA00009587"/>
    </source>
</evidence>
<dbReference type="Gene3D" id="3.30.559.10">
    <property type="entry name" value="Chloramphenicol acetyltransferase-like domain"/>
    <property type="match status" value="1"/>
</dbReference>
<dbReference type="InterPro" id="IPR004255">
    <property type="entry name" value="O-acyltransferase_WSD1_N"/>
</dbReference>
<evidence type="ECO:0000256" key="9">
    <source>
        <dbReference type="ARBA" id="ARBA00023315"/>
    </source>
</evidence>
<dbReference type="InterPro" id="IPR023213">
    <property type="entry name" value="CAT-like_dom_sf"/>
</dbReference>
<dbReference type="AlphaFoldDB" id="A0A4Q5N2F1"/>
<accession>A0A4Q5N2F1</accession>
<sequence>MPAQLSVFDLAELAADVGPNPRNIGVLLELDGPAPELVAVREAVRARLGLVPRLAQRMRRVPRGAGRPVWEDVDVDLAHHVRARSAGPADLLGVTAAILSEPLDLGYPWWTLTVVDVPAAGSSALVWSSHHAMADGPSLLRAVLAVVQDGPPCALPRREPMPGRVGLARAAWAARVRSVGGVVRWPQRLIGFREIGASTGPAVPRSPLNRPVTAGYAVRVVDVELAGLRAGARACGATVNDALLWAWGAALHRWLAAAGDVGVPLVVSCTVTVPSRAIENRVGAVRIPVPAPGESVAADLAALAVDTRRRKRLVSGSTWWLTAQGFRAIGALGLYRRFVDHQRSISTLLTNMRGPDEPLRVLGRQVTRAVPVSTLVGNVAAATAALSCGGRVVVTVMCSPELADAVDVLAADLGTGLDAVARLASAAPPSGEPT</sequence>
<evidence type="ECO:0000256" key="7">
    <source>
        <dbReference type="ARBA" id="ARBA00022798"/>
    </source>
</evidence>
<dbReference type="GO" id="GO:0006071">
    <property type="term" value="P:glycerol metabolic process"/>
    <property type="evidence" value="ECO:0007669"/>
    <property type="project" value="UniProtKB-KW"/>
</dbReference>
<dbReference type="InterPro" id="IPR009721">
    <property type="entry name" value="O-acyltransferase_WSD1_C"/>
</dbReference>
<feature type="domain" description="O-acyltransferase WSD1 C-terminal" evidence="12">
    <location>
        <begin position="280"/>
        <end position="419"/>
    </location>
</feature>
<dbReference type="EC" id="2.3.1.20" evidence="4"/>
<evidence type="ECO:0000313" key="13">
    <source>
        <dbReference type="EMBL" id="RYV52319.1"/>
    </source>
</evidence>
<evidence type="ECO:0000256" key="2">
    <source>
        <dbReference type="ARBA" id="ARBA00005189"/>
    </source>
</evidence>
<keyword evidence="5" id="KW-0444">Lipid biosynthesis</keyword>
<dbReference type="EMBL" id="SDWW01000006">
    <property type="protein sequence ID" value="RYV52319.1"/>
    <property type="molecule type" value="Genomic_DNA"/>
</dbReference>
<feature type="domain" description="O-acyltransferase WSD1-like N-terminal" evidence="11">
    <location>
        <begin position="9"/>
        <end position="242"/>
    </location>
</feature>
<evidence type="ECO:0000259" key="12">
    <source>
        <dbReference type="Pfam" id="PF06974"/>
    </source>
</evidence>
<evidence type="ECO:0000256" key="10">
    <source>
        <dbReference type="ARBA" id="ARBA00048109"/>
    </source>
</evidence>
<comment type="caution">
    <text evidence="13">The sequence shown here is derived from an EMBL/GenBank/DDBJ whole genome shotgun (WGS) entry which is preliminary data.</text>
</comment>
<dbReference type="OrthoDB" id="9810950at2"/>
<evidence type="ECO:0000313" key="14">
    <source>
        <dbReference type="Proteomes" id="UP000293764"/>
    </source>
</evidence>
<keyword evidence="9" id="KW-0012">Acyltransferase</keyword>
<dbReference type="GO" id="GO:0019432">
    <property type="term" value="P:triglyceride biosynthetic process"/>
    <property type="evidence" value="ECO:0007669"/>
    <property type="project" value="UniProtKB-UniPathway"/>
</dbReference>
<evidence type="ECO:0000256" key="4">
    <source>
        <dbReference type="ARBA" id="ARBA00013244"/>
    </source>
</evidence>
<keyword evidence="6" id="KW-0808">Transferase</keyword>
<comment type="catalytic activity">
    <reaction evidence="10">
        <text>an acyl-CoA + a 1,2-diacyl-sn-glycerol = a triacyl-sn-glycerol + CoA</text>
        <dbReference type="Rhea" id="RHEA:10868"/>
        <dbReference type="ChEBI" id="CHEBI:17815"/>
        <dbReference type="ChEBI" id="CHEBI:57287"/>
        <dbReference type="ChEBI" id="CHEBI:58342"/>
        <dbReference type="ChEBI" id="CHEBI:64615"/>
        <dbReference type="EC" id="2.3.1.20"/>
    </reaction>
</comment>
<evidence type="ECO:0000256" key="1">
    <source>
        <dbReference type="ARBA" id="ARBA00004771"/>
    </source>
</evidence>
<proteinExistence type="inferred from homology"/>
<gene>
    <name evidence="13" type="ORF">EUA98_03675</name>
</gene>
<protein>
    <recommendedName>
        <fullName evidence="4">diacylglycerol O-acyltransferase</fullName>
        <ecNumber evidence="4">2.3.1.20</ecNumber>
    </recommendedName>
</protein>
<comment type="pathway">
    <text evidence="2">Lipid metabolism.</text>
</comment>
<evidence type="ECO:0000259" key="11">
    <source>
        <dbReference type="Pfam" id="PF03007"/>
    </source>
</evidence>
<dbReference type="GO" id="GO:0005886">
    <property type="term" value="C:plasma membrane"/>
    <property type="evidence" value="ECO:0007669"/>
    <property type="project" value="TreeGrafter"/>
</dbReference>
<evidence type="ECO:0000256" key="6">
    <source>
        <dbReference type="ARBA" id="ARBA00022679"/>
    </source>
</evidence>